<dbReference type="SMART" id="SM00256">
    <property type="entry name" value="FBOX"/>
    <property type="match status" value="1"/>
</dbReference>
<gene>
    <name evidence="3" type="ORF">WG66_1507</name>
</gene>
<feature type="region of interest" description="Disordered" evidence="1">
    <location>
        <begin position="81"/>
        <end position="148"/>
    </location>
</feature>
<protein>
    <recommendedName>
        <fullName evidence="2">F-box domain-containing protein</fullName>
    </recommendedName>
</protein>
<sequence length="736" mass="84122">MSAESSRRASARLRAKPTQDFKHLLNDGDVDEEDKSQDIEDSDIRTRNDAATLDEESDTWTTPAYIPRTFRIKQTARRAIGKARGGGFGRLRSTRSLEPKTRPSGEESDSFHGSSGDEEFPVPNHGSKRMKISRNSQKGKGKAAVSGKRRGGKLSLLPNMPLDILFSVFSFLPPKALLALTRVNHLFRDTLLSKNSVSIWINMRKYYNVPEPLDLSEPQWARLLFDSSHCQVCGVSGATIDFILQRRICRGCIRHNGVPMGKFKSEFPFADPSVLQYVIPSPGYGGHNPRMYYNRSDLQAIISDLSWRHGSAREIYIKKRLAYNKKLQDHATECERWLSKHAERTEHEAEAAIAARFEAVKKHLFDMGYSDRDAQVVKHIRAVAKDTPLTKQSWASIKSTVLAEIRQDRMRRLLSDDTGILADRRRLVRRMLIEYKRVLTPKEWRHLPHVDTVCLLPAFRSLLVVPDGDSVTEATLKVAFESLATEVNAWTQPVEDIVAEDIDKHNDLLLLYKSHGTGLYHDDMDKVRPLFNMSEEEFEKLRPLSGRDSLELAMTVVECTQCRASWPTFSSGVRHACHSWYRHESDGERAPLELARRMDRVVMSLISQSGFDILTATADEMDDRGAFYKCLNTEVHDRDRPEANQEFIATWRELISHERKARGYIPRYYYNPKTPQRYQILDDDASRTDERICWTCSHCNAHVEDLVTRAEVIEHIKSEHGITEPHVPDDFLCAGC</sequence>
<dbReference type="InterPro" id="IPR036047">
    <property type="entry name" value="F-box-like_dom_sf"/>
</dbReference>
<dbReference type="Pfam" id="PF00646">
    <property type="entry name" value="F-box"/>
    <property type="match status" value="1"/>
</dbReference>
<name>A0A0W0GBI1_MONRR</name>
<organism evidence="3 4">
    <name type="scientific">Moniliophthora roreri</name>
    <name type="common">Frosty pod rot fungus</name>
    <name type="synonym">Monilia roreri</name>
    <dbReference type="NCBI Taxonomy" id="221103"/>
    <lineage>
        <taxon>Eukaryota</taxon>
        <taxon>Fungi</taxon>
        <taxon>Dikarya</taxon>
        <taxon>Basidiomycota</taxon>
        <taxon>Agaricomycotina</taxon>
        <taxon>Agaricomycetes</taxon>
        <taxon>Agaricomycetidae</taxon>
        <taxon>Agaricales</taxon>
        <taxon>Marasmiineae</taxon>
        <taxon>Marasmiaceae</taxon>
        <taxon>Moniliophthora</taxon>
    </lineage>
</organism>
<comment type="caution">
    <text evidence="3">The sequence shown here is derived from an EMBL/GenBank/DDBJ whole genome shotgun (WGS) entry which is preliminary data.</text>
</comment>
<evidence type="ECO:0000313" key="3">
    <source>
        <dbReference type="EMBL" id="KTB45910.1"/>
    </source>
</evidence>
<feature type="compositionally biased region" description="Basic and acidic residues" evidence="1">
    <location>
        <begin position="36"/>
        <end position="48"/>
    </location>
</feature>
<evidence type="ECO:0000313" key="4">
    <source>
        <dbReference type="Proteomes" id="UP000054988"/>
    </source>
</evidence>
<accession>A0A0W0GBI1</accession>
<dbReference type="Proteomes" id="UP000054988">
    <property type="component" value="Unassembled WGS sequence"/>
</dbReference>
<feature type="region of interest" description="Disordered" evidence="1">
    <location>
        <begin position="1"/>
        <end position="63"/>
    </location>
</feature>
<feature type="domain" description="F-box" evidence="2">
    <location>
        <begin position="154"/>
        <end position="203"/>
    </location>
</feature>
<dbReference type="InterPro" id="IPR001810">
    <property type="entry name" value="F-box_dom"/>
</dbReference>
<reference evidence="3 4" key="1">
    <citation type="submission" date="2015-12" db="EMBL/GenBank/DDBJ databases">
        <title>Draft genome sequence of Moniliophthora roreri, the causal agent of frosty pod rot of cacao.</title>
        <authorList>
            <person name="Aime M.C."/>
            <person name="Diaz-Valderrama J.R."/>
            <person name="Kijpornyongpan T."/>
            <person name="Phillips-Mora W."/>
        </authorList>
    </citation>
    <scope>NUCLEOTIDE SEQUENCE [LARGE SCALE GENOMIC DNA]</scope>
    <source>
        <strain evidence="3 4">MCA 2952</strain>
    </source>
</reference>
<feature type="compositionally biased region" description="Basic and acidic residues" evidence="1">
    <location>
        <begin position="95"/>
        <end position="105"/>
    </location>
</feature>
<dbReference type="PROSITE" id="PS50181">
    <property type="entry name" value="FBOX"/>
    <property type="match status" value="1"/>
</dbReference>
<feature type="compositionally biased region" description="Basic residues" evidence="1">
    <location>
        <begin position="126"/>
        <end position="148"/>
    </location>
</feature>
<evidence type="ECO:0000259" key="2">
    <source>
        <dbReference type="PROSITE" id="PS50181"/>
    </source>
</evidence>
<proteinExistence type="predicted"/>
<feature type="compositionally biased region" description="Basic and acidic residues" evidence="1">
    <location>
        <begin position="17"/>
        <end position="26"/>
    </location>
</feature>
<evidence type="ECO:0000256" key="1">
    <source>
        <dbReference type="SAM" id="MobiDB-lite"/>
    </source>
</evidence>
<dbReference type="SUPFAM" id="SSF81383">
    <property type="entry name" value="F-box domain"/>
    <property type="match status" value="1"/>
</dbReference>
<dbReference type="eggNOG" id="ENOG502SAM6">
    <property type="taxonomic scope" value="Eukaryota"/>
</dbReference>
<dbReference type="EMBL" id="LATX01000561">
    <property type="protein sequence ID" value="KTB45910.1"/>
    <property type="molecule type" value="Genomic_DNA"/>
</dbReference>
<dbReference type="AlphaFoldDB" id="A0A0W0GBI1"/>